<evidence type="ECO:0000256" key="3">
    <source>
        <dbReference type="SAM" id="SignalP"/>
    </source>
</evidence>
<comment type="similarity">
    <text evidence="1">Belongs to the CsgA/CsgB family.</text>
</comment>
<evidence type="ECO:0000256" key="2">
    <source>
        <dbReference type="ARBA" id="ARBA00022729"/>
    </source>
</evidence>
<dbReference type="AlphaFoldDB" id="A0AAU8AQ31"/>
<reference evidence="4" key="1">
    <citation type="submission" date="2023-02" db="EMBL/GenBank/DDBJ databases">
        <title>Description and genomic characterization of Salipiger bruguierae sp. nov., isolated from the sediment of mangrove plant Bruguiera sexangula.</title>
        <authorList>
            <person name="Long M."/>
        </authorList>
    </citation>
    <scope>NUCLEOTIDE SEQUENCE</scope>
    <source>
        <strain evidence="4">H15</strain>
    </source>
</reference>
<keyword evidence="2 3" id="KW-0732">Signal</keyword>
<feature type="signal peptide" evidence="3">
    <location>
        <begin position="1"/>
        <end position="22"/>
    </location>
</feature>
<feature type="chain" id="PRO_5043571666" description="Curlin associated repeat-containing protein" evidence="3">
    <location>
        <begin position="23"/>
        <end position="345"/>
    </location>
</feature>
<accession>A0AAU8AQ31</accession>
<proteinExistence type="inferred from homology"/>
<name>A0AAU8AQ31_9RHOB</name>
<gene>
    <name evidence="4" type="ORF">PVT71_17595</name>
</gene>
<evidence type="ECO:0000313" key="4">
    <source>
        <dbReference type="EMBL" id="XCC96493.1"/>
    </source>
</evidence>
<dbReference type="EMBL" id="CP123385">
    <property type="protein sequence ID" value="XCC96493.1"/>
    <property type="molecule type" value="Genomic_DNA"/>
</dbReference>
<dbReference type="InterPro" id="IPR009742">
    <property type="entry name" value="Curlin_rpt"/>
</dbReference>
<sequence length="345" mass="34165">MSVLKKSLVVSAIAILAGGAHADSNAAYLEQTGNGNSASVSQLGSGARAGDNGLPGAIVQNGNGNDIAILQNNGGTAGAGGNYIHASKGIDQLGDNNTLAITQTFGSRVFEVQQDATAALSPSADPLNVVTITQTGNMAVSRVNQTYTGSGAAGTANEVSITQTGSQYQLSRVGDSNGFSNEVLFGQDRGVFQSGESNSVSIVQQAANHAVLVAKQSGTGNALDVFQGGGHGNLLASSIQSGSDNVADLYFSGGSNGQLGFSAGGAAEGASVLSASLTQDGAANSVSLTVFGNENQFGFAQIGNGNTAAGTQTGDLNEIAVSQTGDLNIAVYAQLGTGNIAGIVQ</sequence>
<dbReference type="GO" id="GO:0007155">
    <property type="term" value="P:cell adhesion"/>
    <property type="evidence" value="ECO:0007669"/>
    <property type="project" value="InterPro"/>
</dbReference>
<evidence type="ECO:0008006" key="5">
    <source>
        <dbReference type="Google" id="ProtNLM"/>
    </source>
</evidence>
<dbReference type="GO" id="GO:0009289">
    <property type="term" value="C:pilus"/>
    <property type="evidence" value="ECO:0007669"/>
    <property type="project" value="InterPro"/>
</dbReference>
<organism evidence="4">
    <name type="scientific">Alloyangia sp. H15</name>
    <dbReference type="NCBI Taxonomy" id="3029062"/>
    <lineage>
        <taxon>Bacteria</taxon>
        <taxon>Pseudomonadati</taxon>
        <taxon>Pseudomonadota</taxon>
        <taxon>Alphaproteobacteria</taxon>
        <taxon>Rhodobacterales</taxon>
        <taxon>Roseobacteraceae</taxon>
        <taxon>Alloyangia</taxon>
    </lineage>
</organism>
<protein>
    <recommendedName>
        <fullName evidence="5">Curlin associated repeat-containing protein</fullName>
    </recommendedName>
</protein>
<dbReference type="Pfam" id="PF07012">
    <property type="entry name" value="Curlin_rpt"/>
    <property type="match status" value="1"/>
</dbReference>
<dbReference type="RefSeq" id="WP_353475371.1">
    <property type="nucleotide sequence ID" value="NZ_CP123385.1"/>
</dbReference>
<evidence type="ECO:0000256" key="1">
    <source>
        <dbReference type="ARBA" id="ARBA00009766"/>
    </source>
</evidence>